<keyword evidence="1" id="KW-0472">Membrane</keyword>
<keyword evidence="1" id="KW-0812">Transmembrane</keyword>
<dbReference type="AlphaFoldDB" id="A0A1M6B068"/>
<sequence>MDGERDRRARAAGAEIDARLREERRRLLRRRIVFWVWGIFALTLLGVLAGLVLDGIEGALTVGPWALLAGLVVAGINLCFEVYLRGDV</sequence>
<dbReference type="RefSeq" id="WP_073373894.1">
    <property type="nucleotide sequence ID" value="NZ_FQZK01000001.1"/>
</dbReference>
<dbReference type="EMBL" id="FQZK01000001">
    <property type="protein sequence ID" value="SHI41968.1"/>
    <property type="molecule type" value="Genomic_DNA"/>
</dbReference>
<keyword evidence="3" id="KW-1185">Reference proteome</keyword>
<accession>A0A1M6B068</accession>
<feature type="transmembrane region" description="Helical" evidence="1">
    <location>
        <begin position="32"/>
        <end position="53"/>
    </location>
</feature>
<evidence type="ECO:0000256" key="1">
    <source>
        <dbReference type="SAM" id="Phobius"/>
    </source>
</evidence>
<reference evidence="2 3" key="1">
    <citation type="submission" date="2016-11" db="EMBL/GenBank/DDBJ databases">
        <authorList>
            <person name="Jaros S."/>
            <person name="Januszkiewicz K."/>
            <person name="Wedrychowicz H."/>
        </authorList>
    </citation>
    <scope>NUCLEOTIDE SEQUENCE [LARGE SCALE GENOMIC DNA]</scope>
    <source>
        <strain evidence="2 3">CGMCC 4.5723</strain>
    </source>
</reference>
<dbReference type="STRING" id="758803.SAMN05421803_101170"/>
<feature type="transmembrane region" description="Helical" evidence="1">
    <location>
        <begin position="65"/>
        <end position="84"/>
    </location>
</feature>
<gene>
    <name evidence="2" type="ORF">SAMN05421803_101170</name>
</gene>
<evidence type="ECO:0000313" key="2">
    <source>
        <dbReference type="EMBL" id="SHI41968.1"/>
    </source>
</evidence>
<organism evidence="2 3">
    <name type="scientific">Nocardiopsis flavescens</name>
    <dbReference type="NCBI Taxonomy" id="758803"/>
    <lineage>
        <taxon>Bacteria</taxon>
        <taxon>Bacillati</taxon>
        <taxon>Actinomycetota</taxon>
        <taxon>Actinomycetes</taxon>
        <taxon>Streptosporangiales</taxon>
        <taxon>Nocardiopsidaceae</taxon>
        <taxon>Nocardiopsis</taxon>
    </lineage>
</organism>
<protein>
    <submittedName>
        <fullName evidence="2">Uncharacterized protein</fullName>
    </submittedName>
</protein>
<evidence type="ECO:0000313" key="3">
    <source>
        <dbReference type="Proteomes" id="UP000184452"/>
    </source>
</evidence>
<proteinExistence type="predicted"/>
<name>A0A1M6B068_9ACTN</name>
<keyword evidence="1" id="KW-1133">Transmembrane helix</keyword>
<dbReference type="Proteomes" id="UP000184452">
    <property type="component" value="Unassembled WGS sequence"/>
</dbReference>